<dbReference type="RefSeq" id="WP_090401184.1">
    <property type="nucleotide sequence ID" value="NZ_CAUSAB010000030.1"/>
</dbReference>
<reference evidence="1 3" key="1">
    <citation type="submission" date="2016-10" db="EMBL/GenBank/DDBJ databases">
        <authorList>
            <person name="Varghese N."/>
            <person name="Submissions S."/>
        </authorList>
    </citation>
    <scope>NUCLEOTIDE SEQUENCE [LARGE SCALE GENOMIC DNA]</scope>
    <source>
        <strain evidence="1 3">BS2976</strain>
    </source>
</reference>
<dbReference type="AlphaFoldDB" id="A0A1H1D3W7"/>
<organism evidence="2 4">
    <name type="scientific">Pseudomonas grimontii</name>
    <dbReference type="NCBI Taxonomy" id="129847"/>
    <lineage>
        <taxon>Bacteria</taxon>
        <taxon>Pseudomonadati</taxon>
        <taxon>Pseudomonadota</taxon>
        <taxon>Gammaproteobacteria</taxon>
        <taxon>Pseudomonadales</taxon>
        <taxon>Pseudomonadaceae</taxon>
        <taxon>Pseudomonas</taxon>
    </lineage>
</organism>
<gene>
    <name evidence="2" type="ORF">FIV39_27910</name>
    <name evidence="1" type="ORF">SAMN04490186_1617</name>
</gene>
<dbReference type="OrthoDB" id="6961685at2"/>
<evidence type="ECO:0008006" key="5">
    <source>
        <dbReference type="Google" id="ProtNLM"/>
    </source>
</evidence>
<accession>A0A1H1D3W7</accession>
<keyword evidence="3" id="KW-1185">Reference proteome</keyword>
<dbReference type="Proteomes" id="UP000317267">
    <property type="component" value="Unassembled WGS sequence"/>
</dbReference>
<sequence length="193" mass="21396">MRAFAVFLCICLLAGCTSKPEYYISPAPVTIPKNATYWLDTFDVEVVGKNERFLPDDKVRQQLGVDLVDRLLSAKRYATSKEKADYLLDVSIVYTRHIPDSKGGLSTLIVDDNTILAAVDFSYRVKVKKGAGEVLHFAKTRNNLVPSGVMGEAQKWKTMGGIITNSGNSSVERFYTGVLSRDIVDDLRAIPSR</sequence>
<evidence type="ECO:0000313" key="1">
    <source>
        <dbReference type="EMBL" id="SDQ70858.1"/>
    </source>
</evidence>
<dbReference type="EMBL" id="VFES01000025">
    <property type="protein sequence ID" value="TWR59169.1"/>
    <property type="molecule type" value="Genomic_DNA"/>
</dbReference>
<dbReference type="EMBL" id="FNKM01000002">
    <property type="protein sequence ID" value="SDQ70858.1"/>
    <property type="molecule type" value="Genomic_DNA"/>
</dbReference>
<dbReference type="Proteomes" id="UP000198740">
    <property type="component" value="Unassembled WGS sequence"/>
</dbReference>
<evidence type="ECO:0000313" key="4">
    <source>
        <dbReference type="Proteomes" id="UP000317267"/>
    </source>
</evidence>
<reference evidence="2 4" key="2">
    <citation type="submission" date="2019-06" db="EMBL/GenBank/DDBJ databases">
        <title>Pseudomonas bimorpha sp. nov. isolated from bovine raw milk and skim milk concentrate.</title>
        <authorList>
            <person name="Hofmann K."/>
            <person name="Huptas C."/>
            <person name="Doll E."/>
            <person name="Scherer S."/>
            <person name="Wenning M."/>
        </authorList>
    </citation>
    <scope>NUCLEOTIDE SEQUENCE [LARGE SCALE GENOMIC DNA]</scope>
    <source>
        <strain evidence="2 4">DSM 17515</strain>
    </source>
</reference>
<evidence type="ECO:0000313" key="3">
    <source>
        <dbReference type="Proteomes" id="UP000198740"/>
    </source>
</evidence>
<name>A0A1H1D3W7_9PSED</name>
<comment type="caution">
    <text evidence="2">The sequence shown here is derived from an EMBL/GenBank/DDBJ whole genome shotgun (WGS) entry which is preliminary data.</text>
</comment>
<dbReference type="PROSITE" id="PS51257">
    <property type="entry name" value="PROKAR_LIPOPROTEIN"/>
    <property type="match status" value="1"/>
</dbReference>
<proteinExistence type="predicted"/>
<protein>
    <recommendedName>
        <fullName evidence="5">Lipoprotein</fullName>
    </recommendedName>
</protein>
<evidence type="ECO:0000313" key="2">
    <source>
        <dbReference type="EMBL" id="TWR59169.1"/>
    </source>
</evidence>